<proteinExistence type="predicted"/>
<dbReference type="AlphaFoldDB" id="A0A0F8Y0T2"/>
<dbReference type="EMBL" id="LAZR01059731">
    <property type="protein sequence ID" value="KKK67185.1"/>
    <property type="molecule type" value="Genomic_DNA"/>
</dbReference>
<name>A0A0F8Y0T2_9ZZZZ</name>
<accession>A0A0F8Y0T2</accession>
<evidence type="ECO:0000313" key="1">
    <source>
        <dbReference type="EMBL" id="KKK67185.1"/>
    </source>
</evidence>
<comment type="caution">
    <text evidence="1">The sequence shown here is derived from an EMBL/GenBank/DDBJ whole genome shotgun (WGS) entry which is preliminary data.</text>
</comment>
<organism evidence="1">
    <name type="scientific">marine sediment metagenome</name>
    <dbReference type="NCBI Taxonomy" id="412755"/>
    <lineage>
        <taxon>unclassified sequences</taxon>
        <taxon>metagenomes</taxon>
        <taxon>ecological metagenomes</taxon>
    </lineage>
</organism>
<reference evidence="1" key="1">
    <citation type="journal article" date="2015" name="Nature">
        <title>Complex archaea that bridge the gap between prokaryotes and eukaryotes.</title>
        <authorList>
            <person name="Spang A."/>
            <person name="Saw J.H."/>
            <person name="Jorgensen S.L."/>
            <person name="Zaremba-Niedzwiedzka K."/>
            <person name="Martijn J."/>
            <person name="Lind A.E."/>
            <person name="van Eijk R."/>
            <person name="Schleper C."/>
            <person name="Guy L."/>
            <person name="Ettema T.J."/>
        </authorList>
    </citation>
    <scope>NUCLEOTIDE SEQUENCE</scope>
</reference>
<gene>
    <name evidence="1" type="ORF">LCGC14_2956620</name>
</gene>
<sequence length="124" mass="14180">MSRRNFGKVIARLGKDEFVVKRRADGEFIEGRYQRPTGADTEFPTTGSVQVMNPRELQILPEATRSREIRKLYTECELKTGSIKTNGKEPDHVVFNGTEYEVQSVADWSQQAGYFKYLLMKAGQ</sequence>
<protein>
    <submittedName>
        <fullName evidence="1">Uncharacterized protein</fullName>
    </submittedName>
</protein>